<feature type="domain" description="Phosphatidic acid phosphatase type 2/haloperoxidase" evidence="2">
    <location>
        <begin position="54"/>
        <end position="163"/>
    </location>
</feature>
<dbReference type="RefSeq" id="WP_019034169.1">
    <property type="nucleotide sequence ID" value="NZ_UGSZ01000001.1"/>
</dbReference>
<dbReference type="GO" id="GO:0050380">
    <property type="term" value="F:undecaprenyl-diphosphatase activity"/>
    <property type="evidence" value="ECO:0007669"/>
    <property type="project" value="UniProtKB-EC"/>
</dbReference>
<dbReference type="SMART" id="SM00014">
    <property type="entry name" value="acidPPc"/>
    <property type="match status" value="1"/>
</dbReference>
<dbReference type="Gene3D" id="1.20.144.10">
    <property type="entry name" value="Phosphatidic acid phosphatase type 2/haloperoxidase"/>
    <property type="match status" value="2"/>
</dbReference>
<evidence type="ECO:0000313" key="3">
    <source>
        <dbReference type="EMBL" id="SUB56251.1"/>
    </source>
</evidence>
<feature type="transmembrane region" description="Helical" evidence="1">
    <location>
        <begin position="148"/>
        <end position="165"/>
    </location>
</feature>
<evidence type="ECO:0000256" key="1">
    <source>
        <dbReference type="SAM" id="Phobius"/>
    </source>
</evidence>
<accession>A0A379C2E1</accession>
<dbReference type="Pfam" id="PF01569">
    <property type="entry name" value="PAP2"/>
    <property type="match status" value="1"/>
</dbReference>
<evidence type="ECO:0000313" key="4">
    <source>
        <dbReference type="Proteomes" id="UP000255517"/>
    </source>
</evidence>
<evidence type="ECO:0000259" key="2">
    <source>
        <dbReference type="SMART" id="SM00014"/>
    </source>
</evidence>
<dbReference type="PANTHER" id="PTHR14969">
    <property type="entry name" value="SPHINGOSINE-1-PHOSPHATE PHOSPHOHYDROLASE"/>
    <property type="match status" value="1"/>
</dbReference>
<dbReference type="CDD" id="cd03392">
    <property type="entry name" value="PAP2_like_2"/>
    <property type="match status" value="1"/>
</dbReference>
<dbReference type="OrthoDB" id="9789113at2"/>
<organism evidence="3 4">
    <name type="scientific">Peptoniphilus lacrimalis</name>
    <dbReference type="NCBI Taxonomy" id="33031"/>
    <lineage>
        <taxon>Bacteria</taxon>
        <taxon>Bacillati</taxon>
        <taxon>Bacillota</taxon>
        <taxon>Tissierellia</taxon>
        <taxon>Tissierellales</taxon>
        <taxon>Peptoniphilaceae</taxon>
        <taxon>Peptoniphilus</taxon>
    </lineage>
</organism>
<proteinExistence type="predicted"/>
<keyword evidence="1" id="KW-1133">Transmembrane helix</keyword>
<keyword evidence="1" id="KW-0472">Membrane</keyword>
<sequence>MNFEFNILYFIHSFQSPLLNIVMKFITKLGNGGMVWIILALAFFISKDKEKKRLALTIILALCIELVLGSFILKPIIKRQRPSWIVNIPLLIKNPRDYSFPSGHTASSIAASFVIYKYKKSWGIISFILASLIAFSRLYLFVHFPTDVLGGIILGLVSANFALLIKNKIEMKNKKLPSH</sequence>
<reference evidence="3 4" key="1">
    <citation type="submission" date="2018-06" db="EMBL/GenBank/DDBJ databases">
        <authorList>
            <consortium name="Pathogen Informatics"/>
            <person name="Doyle S."/>
        </authorList>
    </citation>
    <scope>NUCLEOTIDE SEQUENCE [LARGE SCALE GENOMIC DNA]</scope>
    <source>
        <strain evidence="3 4">NCTC13149</strain>
    </source>
</reference>
<name>A0A379C2E1_9FIRM</name>
<feature type="transmembrane region" description="Helical" evidence="1">
    <location>
        <begin position="123"/>
        <end position="142"/>
    </location>
</feature>
<gene>
    <name evidence="3" type="primary">bcrC_1</name>
    <name evidence="3" type="ORF">NCTC13149_00021</name>
</gene>
<dbReference type="EC" id="3.6.1.27" evidence="3"/>
<feature type="transmembrane region" description="Helical" evidence="1">
    <location>
        <begin position="54"/>
        <end position="73"/>
    </location>
</feature>
<dbReference type="InterPro" id="IPR036938">
    <property type="entry name" value="PAP2/HPO_sf"/>
</dbReference>
<dbReference type="STRING" id="1122949.GCA_000378725_00092"/>
<dbReference type="Proteomes" id="UP000255517">
    <property type="component" value="Unassembled WGS sequence"/>
</dbReference>
<keyword evidence="3" id="KW-0378">Hydrolase</keyword>
<keyword evidence="1" id="KW-0812">Transmembrane</keyword>
<protein>
    <submittedName>
        <fullName evidence="3">Undecaprenyl-diphosphatase BcrC</fullName>
        <ecNumber evidence="3">3.6.1.27</ecNumber>
    </submittedName>
</protein>
<dbReference type="AlphaFoldDB" id="A0A379C2E1"/>
<dbReference type="SUPFAM" id="SSF48317">
    <property type="entry name" value="Acid phosphatase/Vanadium-dependent haloperoxidase"/>
    <property type="match status" value="1"/>
</dbReference>
<dbReference type="EMBL" id="UGSZ01000001">
    <property type="protein sequence ID" value="SUB56251.1"/>
    <property type="molecule type" value="Genomic_DNA"/>
</dbReference>
<dbReference type="PANTHER" id="PTHR14969:SF13">
    <property type="entry name" value="AT30094P"/>
    <property type="match status" value="1"/>
</dbReference>
<dbReference type="InterPro" id="IPR000326">
    <property type="entry name" value="PAP2/HPO"/>
</dbReference>
<feature type="transmembrane region" description="Helical" evidence="1">
    <location>
        <begin position="25"/>
        <end position="45"/>
    </location>
</feature>